<feature type="transmembrane region" description="Helical" evidence="8">
    <location>
        <begin position="279"/>
        <end position="303"/>
    </location>
</feature>
<dbReference type="InterPro" id="IPR050586">
    <property type="entry name" value="CPA3_Na-H_Antiporter_D"/>
</dbReference>
<feature type="domain" description="NADH-Ubiquinone oxidoreductase (complex I) chain 5 N-terminal" evidence="10">
    <location>
        <begin position="68"/>
        <end position="101"/>
    </location>
</feature>
<evidence type="ECO:0000256" key="4">
    <source>
        <dbReference type="ARBA" id="ARBA00022692"/>
    </source>
</evidence>
<dbReference type="InterPro" id="IPR001516">
    <property type="entry name" value="Proton_antipo_N"/>
</dbReference>
<evidence type="ECO:0000256" key="1">
    <source>
        <dbReference type="ARBA" id="ARBA00004651"/>
    </source>
</evidence>
<accession>A0A5B8YF14</accession>
<evidence type="ECO:0000313" key="12">
    <source>
        <dbReference type="Proteomes" id="UP000315995"/>
    </source>
</evidence>
<dbReference type="PANTHER" id="PTHR42703:SF1">
    <property type="entry name" value="NA(+)_H(+) ANTIPORTER SUBUNIT D1"/>
    <property type="match status" value="1"/>
</dbReference>
<evidence type="ECO:0000313" key="11">
    <source>
        <dbReference type="EMBL" id="QDG53007.1"/>
    </source>
</evidence>
<dbReference type="InterPro" id="IPR003918">
    <property type="entry name" value="NADH_UbQ_OxRdtase"/>
</dbReference>
<dbReference type="Proteomes" id="UP000315995">
    <property type="component" value="Chromosome"/>
</dbReference>
<evidence type="ECO:0000259" key="10">
    <source>
        <dbReference type="Pfam" id="PF00662"/>
    </source>
</evidence>
<evidence type="ECO:0000256" key="2">
    <source>
        <dbReference type="ARBA" id="ARBA00005346"/>
    </source>
</evidence>
<feature type="transmembrane region" description="Helical" evidence="8">
    <location>
        <begin position="6"/>
        <end position="24"/>
    </location>
</feature>
<keyword evidence="12" id="KW-1185">Reference proteome</keyword>
<comment type="similarity">
    <text evidence="2">Belongs to the CPA3 antiporters (TC 2.A.63) subunit D family.</text>
</comment>
<feature type="transmembrane region" description="Helical" evidence="8">
    <location>
        <begin position="221"/>
        <end position="244"/>
    </location>
</feature>
<dbReference type="AlphaFoldDB" id="A0A4Y6PYC0"/>
<sequence>MDAIPWVIGCVTVPILGALVAFVVRERWVASVGGLTSVLVTACAGMLVWQTSRVGAFDYPVGGWGAPLGIELSVDGLSVLMVAMTSVVGFFVSVYAWSYFSPSSEPGPGPSQAVEAHAHHLQEHKRRYFWPLWLLLWGGLHALFVSSDIFNLYVTLEVVGLSAVSLVAVAGEKASGAAMRYLLVTLVGSMLYLLGVGVLYATYSTVDIDLLSQQVVSGASAWTALGLMAAGLVLKTALFPAHFWLPGAHSSAPSPVSALLSGLVVTSSFYLLVRLWLDVFGAVVVLNVALVLASLGLFAIVWGSVQALLQSRLKLLVAYSTVAQLGYLFIIFAPALAGGEAAWRGGILYALSHACAKAAMFMAAGSFVYALGDDEIDALCGTGQRLFWTFAAFALAGITLMGLPPSGGFVGKWLIARAAIEAEQWVIVVAVFLGGLLTAGYVFKVVQMAFVSAPETSTTEVRPLPLPMQWAPMLLALAAIVLGFWAHEPLALLEVGNPFGDMYEAAVGATNAAQGAP</sequence>
<organism evidence="11 12">
    <name type="scientific">Persicimonas caeni</name>
    <dbReference type="NCBI Taxonomy" id="2292766"/>
    <lineage>
        <taxon>Bacteria</taxon>
        <taxon>Deltaproteobacteria</taxon>
        <taxon>Bradymonadales</taxon>
        <taxon>Bradymonadaceae</taxon>
        <taxon>Persicimonas</taxon>
    </lineage>
</organism>
<feature type="transmembrane region" description="Helical" evidence="8">
    <location>
        <begin position="29"/>
        <end position="49"/>
    </location>
</feature>
<dbReference type="PRINTS" id="PR01437">
    <property type="entry name" value="NUOXDRDTASE4"/>
</dbReference>
<feature type="transmembrane region" description="Helical" evidence="8">
    <location>
        <begin position="386"/>
        <end position="404"/>
    </location>
</feature>
<dbReference type="Pfam" id="PF00662">
    <property type="entry name" value="Proton_antipo_N"/>
    <property type="match status" value="1"/>
</dbReference>
<feature type="transmembrane region" description="Helical" evidence="8">
    <location>
        <begin position="347"/>
        <end position="371"/>
    </location>
</feature>
<dbReference type="OrthoDB" id="9768329at2"/>
<accession>A0A4Y6PYC0</accession>
<evidence type="ECO:0000256" key="3">
    <source>
        <dbReference type="ARBA" id="ARBA00022475"/>
    </source>
</evidence>
<keyword evidence="4 7" id="KW-0812">Transmembrane</keyword>
<dbReference type="InterPro" id="IPR001750">
    <property type="entry name" value="ND/Mrp_TM"/>
</dbReference>
<evidence type="ECO:0000259" key="9">
    <source>
        <dbReference type="Pfam" id="PF00361"/>
    </source>
</evidence>
<evidence type="ECO:0000256" key="5">
    <source>
        <dbReference type="ARBA" id="ARBA00022989"/>
    </source>
</evidence>
<evidence type="ECO:0000256" key="7">
    <source>
        <dbReference type="RuleBase" id="RU000320"/>
    </source>
</evidence>
<dbReference type="GO" id="GO:0042773">
    <property type="term" value="P:ATP synthesis coupled electron transport"/>
    <property type="evidence" value="ECO:0007669"/>
    <property type="project" value="InterPro"/>
</dbReference>
<comment type="subcellular location">
    <subcellularLocation>
        <location evidence="1">Cell membrane</location>
        <topology evidence="1">Multi-pass membrane protein</topology>
    </subcellularLocation>
    <subcellularLocation>
        <location evidence="7">Membrane</location>
        <topology evidence="7">Multi-pass membrane protein</topology>
    </subcellularLocation>
</comment>
<dbReference type="PANTHER" id="PTHR42703">
    <property type="entry name" value="NADH DEHYDROGENASE"/>
    <property type="match status" value="1"/>
</dbReference>
<name>A0A4Y6PYC0_PERCE</name>
<dbReference type="EMBL" id="CP041186">
    <property type="protein sequence ID" value="QDG53007.1"/>
    <property type="molecule type" value="Genomic_DNA"/>
</dbReference>
<feature type="transmembrane region" description="Helical" evidence="8">
    <location>
        <begin position="315"/>
        <end position="335"/>
    </location>
</feature>
<feature type="transmembrane region" description="Helical" evidence="8">
    <location>
        <begin position="77"/>
        <end position="97"/>
    </location>
</feature>
<feature type="transmembrane region" description="Helical" evidence="8">
    <location>
        <begin position="464"/>
        <end position="486"/>
    </location>
</feature>
<gene>
    <name evidence="11" type="ORF">FIV42_20340</name>
</gene>
<feature type="transmembrane region" description="Helical" evidence="8">
    <location>
        <begin position="256"/>
        <end position="273"/>
    </location>
</feature>
<dbReference type="GO" id="GO:0005886">
    <property type="term" value="C:plasma membrane"/>
    <property type="evidence" value="ECO:0007669"/>
    <property type="project" value="UniProtKB-SubCell"/>
</dbReference>
<feature type="transmembrane region" description="Helical" evidence="8">
    <location>
        <begin position="181"/>
        <end position="201"/>
    </location>
</feature>
<dbReference type="GO" id="GO:0008137">
    <property type="term" value="F:NADH dehydrogenase (ubiquinone) activity"/>
    <property type="evidence" value="ECO:0007669"/>
    <property type="project" value="InterPro"/>
</dbReference>
<reference evidence="11 12" key="1">
    <citation type="submission" date="2019-06" db="EMBL/GenBank/DDBJ databases">
        <title>Persicimonas caeni gen. nov., sp. nov., a predatory bacterium isolated from solar saltern.</title>
        <authorList>
            <person name="Wang S."/>
        </authorList>
    </citation>
    <scope>NUCLEOTIDE SEQUENCE [LARGE SCALE GENOMIC DNA]</scope>
    <source>
        <strain evidence="11 12">YN101</strain>
    </source>
</reference>
<feature type="domain" description="NADH:quinone oxidoreductase/Mrp antiporter transmembrane" evidence="9">
    <location>
        <begin position="146"/>
        <end position="438"/>
    </location>
</feature>
<evidence type="ECO:0000256" key="6">
    <source>
        <dbReference type="ARBA" id="ARBA00023136"/>
    </source>
</evidence>
<feature type="transmembrane region" description="Helical" evidence="8">
    <location>
        <begin position="424"/>
        <end position="443"/>
    </location>
</feature>
<keyword evidence="6 8" id="KW-0472">Membrane</keyword>
<keyword evidence="3" id="KW-1003">Cell membrane</keyword>
<keyword evidence="5 8" id="KW-1133">Transmembrane helix</keyword>
<proteinExistence type="inferred from homology"/>
<dbReference type="Pfam" id="PF00361">
    <property type="entry name" value="Proton_antipo_M"/>
    <property type="match status" value="1"/>
</dbReference>
<protein>
    <submittedName>
        <fullName evidence="11">Oxidoreductase</fullName>
    </submittedName>
</protein>
<evidence type="ECO:0000256" key="8">
    <source>
        <dbReference type="SAM" id="Phobius"/>
    </source>
</evidence>
<dbReference type="RefSeq" id="WP_141199468.1">
    <property type="nucleotide sequence ID" value="NZ_CP041186.1"/>
</dbReference>
<feature type="transmembrane region" description="Helical" evidence="8">
    <location>
        <begin position="150"/>
        <end position="169"/>
    </location>
</feature>